<keyword evidence="6 7" id="KW-0408">Iron</keyword>
<evidence type="ECO:0000313" key="12">
    <source>
        <dbReference type="Proteomes" id="UP000570166"/>
    </source>
</evidence>
<dbReference type="Gene3D" id="1.20.1260.10">
    <property type="match status" value="1"/>
</dbReference>
<comment type="cofactor">
    <cofactor evidence="1">
        <name>heme b</name>
        <dbReference type="ChEBI" id="CHEBI:60344"/>
    </cofactor>
</comment>
<feature type="binding site" evidence="8">
    <location>
        <position position="130"/>
    </location>
    <ligand>
        <name>Fe cation</name>
        <dbReference type="ChEBI" id="CHEBI:24875"/>
        <label>2</label>
    </ligand>
</feature>
<feature type="binding site" evidence="8">
    <location>
        <position position="51"/>
    </location>
    <ligand>
        <name>Fe cation</name>
        <dbReference type="ChEBI" id="CHEBI:24875"/>
        <label>1</label>
    </ligand>
</feature>
<evidence type="ECO:0000313" key="11">
    <source>
        <dbReference type="EMBL" id="MBA2933394.1"/>
    </source>
</evidence>
<keyword evidence="12" id="KW-1185">Reference proteome</keyword>
<dbReference type="Pfam" id="PF00210">
    <property type="entry name" value="Ferritin"/>
    <property type="match status" value="1"/>
</dbReference>
<protein>
    <recommendedName>
        <fullName evidence="7 9">Bacterioferritin</fullName>
        <ecNumber evidence="7">1.16.3.1</ecNumber>
    </recommendedName>
</protein>
<feature type="binding site" evidence="8">
    <location>
        <position position="127"/>
    </location>
    <ligand>
        <name>Fe cation</name>
        <dbReference type="ChEBI" id="CHEBI:24875"/>
        <label>2</label>
    </ligand>
</feature>
<dbReference type="PIRSF" id="PIRSF002560">
    <property type="entry name" value="Bacterioferritin"/>
    <property type="match status" value="1"/>
</dbReference>
<dbReference type="SUPFAM" id="SSF47240">
    <property type="entry name" value="Ferritin-like"/>
    <property type="match status" value="1"/>
</dbReference>
<dbReference type="CDD" id="cd00907">
    <property type="entry name" value="Bacterioferritin"/>
    <property type="match status" value="1"/>
</dbReference>
<dbReference type="GO" id="GO:0020037">
    <property type="term" value="F:heme binding"/>
    <property type="evidence" value="ECO:0007669"/>
    <property type="project" value="TreeGrafter"/>
</dbReference>
<dbReference type="PROSITE" id="PS50905">
    <property type="entry name" value="FERRITIN_LIKE"/>
    <property type="match status" value="1"/>
</dbReference>
<proteinExistence type="inferred from homology"/>
<evidence type="ECO:0000256" key="7">
    <source>
        <dbReference type="PIRNR" id="PIRNR002560"/>
    </source>
</evidence>
<keyword evidence="4 9" id="KW-0349">Heme</keyword>
<dbReference type="GO" id="GO:0006826">
    <property type="term" value="P:iron ion transport"/>
    <property type="evidence" value="ECO:0007669"/>
    <property type="project" value="InterPro"/>
</dbReference>
<comment type="caution">
    <text evidence="11">The sequence shown here is derived from an EMBL/GenBank/DDBJ whole genome shotgun (WGS) entry which is preliminary data.</text>
</comment>
<evidence type="ECO:0000256" key="6">
    <source>
        <dbReference type="ARBA" id="ARBA00023004"/>
    </source>
</evidence>
<dbReference type="EMBL" id="JACEIB010000003">
    <property type="protein sequence ID" value="MBA2933394.1"/>
    <property type="molecule type" value="Genomic_DNA"/>
</dbReference>
<feature type="binding site" evidence="8">
    <location>
        <position position="50"/>
    </location>
    <ligand>
        <name>Fe cation</name>
        <dbReference type="ChEBI" id="CHEBI:24875"/>
        <label>3</label>
    </ligand>
</feature>
<dbReference type="GO" id="GO:0140315">
    <property type="term" value="F:iron ion sequestering activity"/>
    <property type="evidence" value="ECO:0007669"/>
    <property type="project" value="UniProtKB-ARBA"/>
</dbReference>
<evidence type="ECO:0000256" key="9">
    <source>
        <dbReference type="RuleBase" id="RU000623"/>
    </source>
</evidence>
<dbReference type="PANTHER" id="PTHR30295">
    <property type="entry name" value="BACTERIOFERRITIN"/>
    <property type="match status" value="1"/>
</dbReference>
<dbReference type="PROSITE" id="PS00549">
    <property type="entry name" value="BACTERIOFERRITIN"/>
    <property type="match status" value="1"/>
</dbReference>
<feature type="binding site" evidence="8">
    <location>
        <position position="51"/>
    </location>
    <ligand>
        <name>Fe cation</name>
        <dbReference type="ChEBI" id="CHEBI:24875"/>
        <label>2</label>
    </ligand>
</feature>
<feature type="binding site" description="axial binding residue" evidence="8">
    <location>
        <position position="52"/>
    </location>
    <ligand>
        <name>heme b</name>
        <dbReference type="ChEBI" id="CHEBI:60344"/>
        <note>ligand shared between dimeric partners</note>
    </ligand>
    <ligandPart>
        <name>Fe</name>
        <dbReference type="ChEBI" id="CHEBI:18248"/>
    </ligandPart>
</feature>
<evidence type="ECO:0000256" key="4">
    <source>
        <dbReference type="ARBA" id="ARBA00022617"/>
    </source>
</evidence>
<sequence>MKGDAKVIELLNLALKNELTAINQYWLHYRLLDNWGVQKLADYERHESIDEMKHADWLAERILFLGGLPNFQLLGRLRIGETVEEILKGDMALEEEAIPTLREGMAHSESVQDYVSRDLFGRILHSEEEHVDFLEKQFDLIKLMGLQNYIQLNSKAAGEGESTAGA</sequence>
<dbReference type="RefSeq" id="WP_160363238.1">
    <property type="nucleotide sequence ID" value="NZ_JACEIB010000003.1"/>
</dbReference>
<dbReference type="InterPro" id="IPR008331">
    <property type="entry name" value="Ferritin_DPS_dom"/>
</dbReference>
<keyword evidence="3 7" id="KW-0409">Iron storage</keyword>
<gene>
    <name evidence="11" type="primary">bfr</name>
    <name evidence="11" type="ORF">HZF05_04720</name>
</gene>
<dbReference type="GO" id="GO:0008199">
    <property type="term" value="F:ferric iron binding"/>
    <property type="evidence" value="ECO:0007669"/>
    <property type="project" value="InterPro"/>
</dbReference>
<feature type="domain" description="Ferritin-like diiron" evidence="10">
    <location>
        <begin position="1"/>
        <end position="145"/>
    </location>
</feature>
<comment type="similarity">
    <text evidence="2 7 9">Belongs to the bacterioferritin family.</text>
</comment>
<evidence type="ECO:0000256" key="8">
    <source>
        <dbReference type="PIRSR" id="PIRSR002560-1"/>
    </source>
</evidence>
<reference evidence="11 12" key="1">
    <citation type="submission" date="2020-07" db="EMBL/GenBank/DDBJ databases">
        <authorList>
            <person name="Sun Q."/>
        </authorList>
    </citation>
    <scope>NUCLEOTIDE SEQUENCE [LARGE SCALE GENOMIC DNA]</scope>
    <source>
        <strain evidence="11 12">CGMCC 1.13654</strain>
    </source>
</reference>
<accession>A0A838L2I5</accession>
<dbReference type="GO" id="GO:0005829">
    <property type="term" value="C:cytosol"/>
    <property type="evidence" value="ECO:0007669"/>
    <property type="project" value="TreeGrafter"/>
</dbReference>
<dbReference type="GO" id="GO:0004322">
    <property type="term" value="F:ferroxidase activity"/>
    <property type="evidence" value="ECO:0007669"/>
    <property type="project" value="UniProtKB-EC"/>
</dbReference>
<dbReference type="PRINTS" id="PR00601">
    <property type="entry name" value="BACFERRITIN"/>
</dbReference>
<feature type="binding site" evidence="8">
    <location>
        <position position="46"/>
    </location>
    <ligand>
        <name>Fe cation</name>
        <dbReference type="ChEBI" id="CHEBI:24875"/>
        <label>3</label>
    </ligand>
</feature>
<feature type="binding site" evidence="8">
    <location>
        <position position="127"/>
    </location>
    <ligand>
        <name>Fe cation</name>
        <dbReference type="ChEBI" id="CHEBI:24875"/>
        <label>1</label>
    </ligand>
</feature>
<evidence type="ECO:0000256" key="5">
    <source>
        <dbReference type="ARBA" id="ARBA00022723"/>
    </source>
</evidence>
<name>A0A838L2I5_9SPHN</name>
<dbReference type="InterPro" id="IPR009040">
    <property type="entry name" value="Ferritin-like_diiron"/>
</dbReference>
<dbReference type="AlphaFoldDB" id="A0A838L2I5"/>
<comment type="catalytic activity">
    <reaction evidence="7">
        <text>4 Fe(2+) + O2 + 4 H(+) = 4 Fe(3+) + 2 H2O</text>
        <dbReference type="Rhea" id="RHEA:11148"/>
        <dbReference type="ChEBI" id="CHEBI:15377"/>
        <dbReference type="ChEBI" id="CHEBI:15378"/>
        <dbReference type="ChEBI" id="CHEBI:15379"/>
        <dbReference type="ChEBI" id="CHEBI:29033"/>
        <dbReference type="ChEBI" id="CHEBI:29034"/>
        <dbReference type="EC" id="1.16.3.1"/>
    </reaction>
</comment>
<dbReference type="InterPro" id="IPR012347">
    <property type="entry name" value="Ferritin-like"/>
</dbReference>
<evidence type="ECO:0000256" key="2">
    <source>
        <dbReference type="ARBA" id="ARBA00008093"/>
    </source>
</evidence>
<evidence type="ECO:0000256" key="3">
    <source>
        <dbReference type="ARBA" id="ARBA00022434"/>
    </source>
</evidence>
<dbReference type="EC" id="1.16.3.1" evidence="7"/>
<dbReference type="Proteomes" id="UP000570166">
    <property type="component" value="Unassembled WGS sequence"/>
</dbReference>
<dbReference type="InterPro" id="IPR002024">
    <property type="entry name" value="Bacterioferritin"/>
</dbReference>
<feature type="binding site" evidence="8">
    <location>
        <position position="54"/>
    </location>
    <ligand>
        <name>Fe cation</name>
        <dbReference type="ChEBI" id="CHEBI:24875"/>
        <label>1</label>
    </ligand>
</feature>
<dbReference type="FunFam" id="1.20.1260.10:FF:000005">
    <property type="entry name" value="Bacterioferritin"/>
    <property type="match status" value="1"/>
</dbReference>
<feature type="binding site" evidence="8">
    <location>
        <position position="18"/>
    </location>
    <ligand>
        <name>Fe cation</name>
        <dbReference type="ChEBI" id="CHEBI:24875"/>
        <label>1</label>
    </ligand>
</feature>
<feature type="binding site" evidence="8">
    <location>
        <position position="94"/>
    </location>
    <ligand>
        <name>Fe cation</name>
        <dbReference type="ChEBI" id="CHEBI:24875"/>
        <label>2</label>
    </ligand>
</feature>
<organism evidence="11 12">
    <name type="scientific">Sphingomonas chungangi</name>
    <dbReference type="NCBI Taxonomy" id="2683589"/>
    <lineage>
        <taxon>Bacteria</taxon>
        <taxon>Pseudomonadati</taxon>
        <taxon>Pseudomonadota</taxon>
        <taxon>Alphaproteobacteria</taxon>
        <taxon>Sphingomonadales</taxon>
        <taxon>Sphingomonadaceae</taxon>
        <taxon>Sphingomonas</taxon>
    </lineage>
</organism>
<evidence type="ECO:0000256" key="1">
    <source>
        <dbReference type="ARBA" id="ARBA00001970"/>
    </source>
</evidence>
<dbReference type="GO" id="GO:0006879">
    <property type="term" value="P:intracellular iron ion homeostasis"/>
    <property type="evidence" value="ECO:0007669"/>
    <property type="project" value="UniProtKB-KW"/>
</dbReference>
<dbReference type="InterPro" id="IPR009078">
    <property type="entry name" value="Ferritin-like_SF"/>
</dbReference>
<dbReference type="NCBIfam" id="TIGR00754">
    <property type="entry name" value="bfr"/>
    <property type="match status" value="1"/>
</dbReference>
<dbReference type="PANTHER" id="PTHR30295:SF0">
    <property type="entry name" value="BACTERIOFERRITIN"/>
    <property type="match status" value="1"/>
</dbReference>
<comment type="function">
    <text evidence="7">Iron-storage protein, whose ferroxidase center binds Fe(2+), oxidizes it using dioxygen to Fe(3+), and participates in the subsequent Fe(3+) oxide mineral core formation within the central cavity of the BFR protein shell.</text>
</comment>
<keyword evidence="5 7" id="KW-0479">Metal-binding</keyword>
<evidence type="ECO:0000259" key="10">
    <source>
        <dbReference type="PROSITE" id="PS50905"/>
    </source>
</evidence>